<protein>
    <recommendedName>
        <fullName evidence="3">Sterol 3-beta-glucosyltransferase</fullName>
        <ecNumber evidence="2">2.4.1.173</ecNumber>
    </recommendedName>
    <alternativeName>
        <fullName evidence="11">Autophagy-related protein 26</fullName>
    </alternativeName>
</protein>
<keyword evidence="17" id="KW-1185">Reference proteome</keyword>
<evidence type="ECO:0000256" key="11">
    <source>
        <dbReference type="ARBA" id="ARBA00029843"/>
    </source>
</evidence>
<sequence>MISDDVRNHLNLQVKTSVAYHTGAVALPTMNEEKMMTTGLLLYKKEHHPQHPPPPSGRTMTKQPHSIINQAQHSEHIKQQSQLIKKLDQSFQLPPTEKLIAEFPSWLFRSVLLKGFLYLTDAHLCFYAFLKRNQRQLDQHRPPTKSGILSRRHARKLNQPHSTIKSWFILKDTILSWYPSSHQSYFPTGQIDLHFCTKVEPAPSHHSQHPTQFKLVVSGKVYTFCSDTQQSMLEWVKAIQQTIFASQHGGQNVKIVIPLTSIETIEKCDSIQFAQTICIKIKQNVPVVPFIQKKQSNIPPEEIGDRSLVDYFFGFLQDSQTPYELLIAALERVKQASPTETTLTLVPATPCPIRDSTRFKIISHTTTHTDQYYSSNLSPAIMSCCSGSQTPISPDTNHPQSSSNPDERKTKFTDKITKIASTSNKFVGSPIRPAFDTVKVHSPRPMSASAILPRTMEPFTRPSTPDSAPSSLIFQSTPPSSSPLDQAVKKLSDSPFKLDKLTRSSTVVHQSPKDRRSQYSTYNPRVEKSHTSAPTSTHNNSPIPTPHESPSVEHSKSWALLPGWLKNVPVPLINPAKGTPNSPKASSTPQDHSPVSVIKKDVPNRSASTDKLSDEDRPPRQAQLTPKDQLKFETEFNFLNPGTLSKSTHSEGGSTIRLLLKTKCNLLRGGSSMYGQVYLASPIHSLKQIKNPRKSCICFKGQKWISSAPVKMILPIEALTAVRTEALKLYLTTQPTDLLNGPEEVCFEFATAEQMKPVHDQVMRMIESNKLQIGDEQPQAEAEAEEEEEENEEDDESSLPIMFQSSSSSFLTFKPKSKLHITCLTIGSRGDVQPYIALCQQLQLDGHTCRIASHGEYRKWVEGYGIEYVEIGGDPAELMKICVDNGMFTLGFLKEAFSKFRGWLDELLVSSFDACQGTDLLIESPSTMAGIHIAEALQIPYFRAFTMPWTRTKEYPHAFAVPDRKMGSGYNYMTYTVFDQVFWKAMSGQVNKWRKEKLGLRSTTYEKLEIHKVPFLYNFSPSIVPSPLDWYEWIHVTGYWFIDEDDPNKLHQQPSLTQSSDPLSDSLIDTHKSPIAQMNLQSPTIKSPIGKPTAEKSSWDPPADLVSFLDRAHSQNKKVVYIGFGSIVVPDPEATTKVIIESVKSAGVYAIISKGWSERLQQSSPGTKKGKRAAAEEEHTEEPEDQSMIYHINSIPHDWLFPRIDAVCHHGGAGTTGASLRAGLPTIIKPFFGDQFFWAERVESLGIGAAIRKLTVKNLTLALLHATSDPTQISRAKLVGQQISAENGAAKAVECIYRDLDYARSLIKRSPIRAVDPIPADLYSFKKAASITETKPNSPETMQDFNRSSAMSKQELGDSPSRSCGEVLLQTETESEMESSGISSEGESAPESSLMLMSAHSSVSVEDGPGLPSVRSSDDYFDCQPAPVPSTSNTTVVPSLAQATIRTVEGPPSHCLSGQKSDTTLAPPKPSTADQDHLPAVDPSDPKGKKSATATKNVAAADDEGSNSSSSSSWDILSQLSKSDPPSNPDVDASFVRF</sequence>
<dbReference type="InterPro" id="IPR011993">
    <property type="entry name" value="PH-like_dom_sf"/>
</dbReference>
<evidence type="ECO:0000259" key="15">
    <source>
        <dbReference type="PROSITE" id="PS50003"/>
    </source>
</evidence>
<dbReference type="GO" id="GO:0016126">
    <property type="term" value="P:sterol biosynthetic process"/>
    <property type="evidence" value="ECO:0007669"/>
    <property type="project" value="UniProtKB-KW"/>
</dbReference>
<feature type="compositionally biased region" description="Basic and acidic residues" evidence="14">
    <location>
        <begin position="1474"/>
        <end position="1488"/>
    </location>
</feature>
<dbReference type="CDD" id="cd03784">
    <property type="entry name" value="GT1_Gtf-like"/>
    <property type="match status" value="1"/>
</dbReference>
<comment type="catalytic activity">
    <reaction evidence="13">
        <text>a sterol + UDP-alpha-D-glucose = a sterol 3-beta-D-glucoside + UDP + H(+)</text>
        <dbReference type="Rhea" id="RHEA:22724"/>
        <dbReference type="ChEBI" id="CHEBI:15378"/>
        <dbReference type="ChEBI" id="CHEBI:15889"/>
        <dbReference type="ChEBI" id="CHEBI:37424"/>
        <dbReference type="ChEBI" id="CHEBI:58223"/>
        <dbReference type="ChEBI" id="CHEBI:58885"/>
        <dbReference type="EC" id="2.4.1.173"/>
    </reaction>
    <physiologicalReaction direction="left-to-right" evidence="13">
        <dbReference type="Rhea" id="RHEA:22725"/>
    </physiologicalReaction>
</comment>
<dbReference type="FunFam" id="3.40.50.2000:FF:000029">
    <property type="entry name" value="Sterol 3-beta-glucosyltransferase"/>
    <property type="match status" value="1"/>
</dbReference>
<dbReference type="PROSITE" id="PS50003">
    <property type="entry name" value="PH_DOMAIN"/>
    <property type="match status" value="1"/>
</dbReference>
<feature type="compositionally biased region" description="Polar residues" evidence="14">
    <location>
        <begin position="579"/>
        <end position="593"/>
    </location>
</feature>
<dbReference type="FunFam" id="2.30.29.30:FF:000391">
    <property type="entry name" value="Sterol 3-beta-glucosyltransferase"/>
    <property type="match status" value="1"/>
</dbReference>
<keyword evidence="8" id="KW-0756">Sterol biosynthesis</keyword>
<feature type="compositionally biased region" description="Polar residues" evidence="14">
    <location>
        <begin position="1429"/>
        <end position="1445"/>
    </location>
</feature>
<keyword evidence="4" id="KW-0444">Lipid biosynthesis</keyword>
<dbReference type="FunFam" id="3.40.50.2000:FF:000009">
    <property type="entry name" value="Sterol 3-beta-glucosyltransferase UGT80A2"/>
    <property type="match status" value="1"/>
</dbReference>
<dbReference type="SMART" id="SM00568">
    <property type="entry name" value="GRAM"/>
    <property type="match status" value="1"/>
</dbReference>
<dbReference type="Proteomes" id="UP000037035">
    <property type="component" value="Unassembled WGS sequence"/>
</dbReference>
<dbReference type="Pfam" id="PF02893">
    <property type="entry name" value="GRAM"/>
    <property type="match status" value="1"/>
</dbReference>
<evidence type="ECO:0000256" key="7">
    <source>
        <dbReference type="ARBA" id="ARBA00022955"/>
    </source>
</evidence>
<dbReference type="Pfam" id="PF03033">
    <property type="entry name" value="Glyco_transf_28"/>
    <property type="match status" value="1"/>
</dbReference>
<feature type="region of interest" description="Disordered" evidence="14">
    <location>
        <begin position="572"/>
        <end position="627"/>
    </location>
</feature>
<dbReference type="InterPro" id="IPR004182">
    <property type="entry name" value="GRAM"/>
</dbReference>
<evidence type="ECO:0000313" key="17">
    <source>
        <dbReference type="Proteomes" id="UP000037035"/>
    </source>
</evidence>
<feature type="compositionally biased region" description="Polar residues" evidence="14">
    <location>
        <begin position="461"/>
        <end position="484"/>
    </location>
</feature>
<evidence type="ECO:0000256" key="13">
    <source>
        <dbReference type="ARBA" id="ARBA00049453"/>
    </source>
</evidence>
<feature type="domain" description="PH" evidence="15">
    <location>
        <begin position="142"/>
        <end position="244"/>
    </location>
</feature>
<dbReference type="InterPro" id="IPR010610">
    <property type="entry name" value="EryCIII-like_C"/>
</dbReference>
<evidence type="ECO:0000256" key="3">
    <source>
        <dbReference type="ARBA" id="ARBA00017894"/>
    </source>
</evidence>
<reference evidence="16 17" key="1">
    <citation type="submission" date="2015-08" db="EMBL/GenBank/DDBJ databases">
        <title>Next Generation Sequencing and Analysis of the Genome of Puccinia sorghi L Schw, the Causal Agent of Maize Common Rust.</title>
        <authorList>
            <person name="Rochi L."/>
            <person name="Burguener G."/>
            <person name="Darino M."/>
            <person name="Turjanski A."/>
            <person name="Kreff E."/>
            <person name="Dieguez M.J."/>
            <person name="Sacco F."/>
        </authorList>
    </citation>
    <scope>NUCLEOTIDE SEQUENCE [LARGE SCALE GENOMIC DNA]</scope>
    <source>
        <strain evidence="16 17">RO10H11247</strain>
    </source>
</reference>
<dbReference type="SUPFAM" id="SSF50729">
    <property type="entry name" value="PH domain-like"/>
    <property type="match status" value="1"/>
</dbReference>
<dbReference type="Pfam" id="PF00169">
    <property type="entry name" value="PH"/>
    <property type="match status" value="1"/>
</dbReference>
<comment type="caution">
    <text evidence="16">The sequence shown here is derived from an EMBL/GenBank/DDBJ whole genome shotgun (WGS) entry which is preliminary data.</text>
</comment>
<feature type="region of interest" description="Disordered" evidence="14">
    <location>
        <begin position="45"/>
        <end position="64"/>
    </location>
</feature>
<gene>
    <name evidence="16" type="ORF">VP01_746g7</name>
</gene>
<dbReference type="GO" id="GO:0016906">
    <property type="term" value="F:sterol 3-beta-glucosyltransferase activity"/>
    <property type="evidence" value="ECO:0007669"/>
    <property type="project" value="UniProtKB-EC"/>
</dbReference>
<evidence type="ECO:0000256" key="14">
    <source>
        <dbReference type="SAM" id="MobiDB-lite"/>
    </source>
</evidence>
<evidence type="ECO:0000256" key="2">
    <source>
        <dbReference type="ARBA" id="ARBA00012650"/>
    </source>
</evidence>
<keyword evidence="7" id="KW-0752">Steroid biosynthesis</keyword>
<evidence type="ECO:0000256" key="9">
    <source>
        <dbReference type="ARBA" id="ARBA00023166"/>
    </source>
</evidence>
<dbReference type="SUPFAM" id="SSF53756">
    <property type="entry name" value="UDP-Glycosyltransferase/glycogen phosphorylase"/>
    <property type="match status" value="1"/>
</dbReference>
<feature type="region of interest" description="Disordered" evidence="14">
    <location>
        <begin position="1332"/>
        <end position="1538"/>
    </location>
</feature>
<evidence type="ECO:0000256" key="8">
    <source>
        <dbReference type="ARBA" id="ARBA00023011"/>
    </source>
</evidence>
<dbReference type="PANTHER" id="PTHR48050">
    <property type="entry name" value="STEROL 3-BETA-GLUCOSYLTRANSFERASE"/>
    <property type="match status" value="1"/>
</dbReference>
<evidence type="ECO:0000313" key="16">
    <source>
        <dbReference type="EMBL" id="KNZ46215.1"/>
    </source>
</evidence>
<dbReference type="Gene3D" id="2.30.29.30">
    <property type="entry name" value="Pleckstrin-homology domain (PH domain)/Phosphotyrosine-binding domain (PTB)"/>
    <property type="match status" value="2"/>
</dbReference>
<feature type="region of interest" description="Disordered" evidence="14">
    <location>
        <begin position="502"/>
        <end position="554"/>
    </location>
</feature>
<feature type="compositionally biased region" description="Low complexity" evidence="14">
    <location>
        <begin position="1378"/>
        <end position="1393"/>
    </location>
</feature>
<keyword evidence="9" id="KW-1207">Sterol metabolism</keyword>
<feature type="region of interest" description="Disordered" evidence="14">
    <location>
        <begin position="439"/>
        <end position="489"/>
    </location>
</feature>
<dbReference type="Gene3D" id="3.40.50.2000">
    <property type="entry name" value="Glycogen Phosphorylase B"/>
    <property type="match status" value="2"/>
</dbReference>
<evidence type="ECO:0000256" key="4">
    <source>
        <dbReference type="ARBA" id="ARBA00022516"/>
    </source>
</evidence>
<organism evidence="16 17">
    <name type="scientific">Puccinia sorghi</name>
    <dbReference type="NCBI Taxonomy" id="27349"/>
    <lineage>
        <taxon>Eukaryota</taxon>
        <taxon>Fungi</taxon>
        <taxon>Dikarya</taxon>
        <taxon>Basidiomycota</taxon>
        <taxon>Pucciniomycotina</taxon>
        <taxon>Pucciniomycetes</taxon>
        <taxon>Pucciniales</taxon>
        <taxon>Pucciniaceae</taxon>
        <taxon>Puccinia</taxon>
    </lineage>
</organism>
<feature type="compositionally biased region" description="Low complexity" evidence="14">
    <location>
        <begin position="1506"/>
        <end position="1523"/>
    </location>
</feature>
<dbReference type="Pfam" id="PF06722">
    <property type="entry name" value="EryCIII-like_C"/>
    <property type="match status" value="1"/>
</dbReference>
<dbReference type="InterPro" id="IPR050426">
    <property type="entry name" value="Glycosyltransferase_28"/>
</dbReference>
<keyword evidence="6 16" id="KW-0808">Transferase</keyword>
<keyword evidence="5" id="KW-0328">Glycosyltransferase</keyword>
<feature type="region of interest" description="Disordered" evidence="14">
    <location>
        <begin position="1160"/>
        <end position="1184"/>
    </location>
</feature>
<feature type="compositionally biased region" description="Polar residues" evidence="14">
    <location>
        <begin position="1332"/>
        <end position="1352"/>
    </location>
</feature>
<dbReference type="STRING" id="27349.A0A0L6UEI9"/>
<dbReference type="InterPro" id="IPR004276">
    <property type="entry name" value="GlycoTrans_28_N"/>
</dbReference>
<keyword evidence="10" id="KW-0753">Steroid metabolism</keyword>
<feature type="region of interest" description="Disordered" evidence="14">
    <location>
        <begin position="385"/>
        <end position="410"/>
    </location>
</feature>
<dbReference type="EC" id="2.4.1.173" evidence="2"/>
<feature type="compositionally biased region" description="Polar residues" evidence="14">
    <location>
        <begin position="385"/>
        <end position="404"/>
    </location>
</feature>
<evidence type="ECO:0000256" key="1">
    <source>
        <dbReference type="ARBA" id="ARBA00006962"/>
    </source>
</evidence>
<feature type="region of interest" description="Disordered" evidence="14">
    <location>
        <begin position="770"/>
        <end position="799"/>
    </location>
</feature>
<keyword evidence="7" id="KW-0443">Lipid metabolism</keyword>
<dbReference type="SMART" id="SM00233">
    <property type="entry name" value="PH"/>
    <property type="match status" value="1"/>
</dbReference>
<dbReference type="VEuPathDB" id="FungiDB:VP01_746g7"/>
<comment type="similarity">
    <text evidence="1">Belongs to the glycosyltransferase 28 family.</text>
</comment>
<dbReference type="GO" id="GO:0005975">
    <property type="term" value="P:carbohydrate metabolic process"/>
    <property type="evidence" value="ECO:0007669"/>
    <property type="project" value="InterPro"/>
</dbReference>
<dbReference type="EMBL" id="LAVV01012905">
    <property type="protein sequence ID" value="KNZ46215.1"/>
    <property type="molecule type" value="Genomic_DNA"/>
</dbReference>
<evidence type="ECO:0000256" key="6">
    <source>
        <dbReference type="ARBA" id="ARBA00022679"/>
    </source>
</evidence>
<feature type="compositionally biased region" description="Acidic residues" evidence="14">
    <location>
        <begin position="782"/>
        <end position="797"/>
    </location>
</feature>
<dbReference type="InterPro" id="IPR002213">
    <property type="entry name" value="UDP_glucos_trans"/>
</dbReference>
<evidence type="ECO:0000256" key="5">
    <source>
        <dbReference type="ARBA" id="ARBA00022676"/>
    </source>
</evidence>
<accession>A0A0L6UEI9</accession>
<dbReference type="InterPro" id="IPR001849">
    <property type="entry name" value="PH_domain"/>
</dbReference>
<proteinExistence type="inferred from homology"/>
<dbReference type="PANTHER" id="PTHR48050:SF25">
    <property type="entry name" value="STEROL 3-BETA-GLUCOSYLTRANSFERASE"/>
    <property type="match status" value="1"/>
</dbReference>
<feature type="compositionally biased region" description="Polar residues" evidence="14">
    <location>
        <begin position="531"/>
        <end position="542"/>
    </location>
</feature>
<name>A0A0L6UEI9_9BASI</name>
<evidence type="ECO:0000256" key="12">
    <source>
        <dbReference type="ARBA" id="ARBA00047886"/>
    </source>
</evidence>
<evidence type="ECO:0000256" key="10">
    <source>
        <dbReference type="ARBA" id="ARBA00023221"/>
    </source>
</evidence>
<dbReference type="OrthoDB" id="10261837at2759"/>
<comment type="catalytic activity">
    <reaction evidence="12">
        <text>ergosterol + UDP-alpha-D-glucose = ergosteryl 3-beta-D-glucoside + UDP + H(+)</text>
        <dbReference type="Rhea" id="RHEA:61836"/>
        <dbReference type="ChEBI" id="CHEBI:15378"/>
        <dbReference type="ChEBI" id="CHEBI:16933"/>
        <dbReference type="ChEBI" id="CHEBI:52973"/>
        <dbReference type="ChEBI" id="CHEBI:58223"/>
        <dbReference type="ChEBI" id="CHEBI:58885"/>
    </reaction>
    <physiologicalReaction direction="left-to-right" evidence="12">
        <dbReference type="Rhea" id="RHEA:61837"/>
    </physiologicalReaction>
</comment>